<evidence type="ECO:0000313" key="2">
    <source>
        <dbReference type="Proteomes" id="UP000441797"/>
    </source>
</evidence>
<protein>
    <submittedName>
        <fullName evidence="1">Uncharacterized protein</fullName>
    </submittedName>
</protein>
<proteinExistence type="predicted"/>
<sequence>MKQSFSETKKRSVSNALEIDFTRQGEVLQIFPSGSLLSSQQGQWLVPLFTTPADPQADAMAL</sequence>
<accession>A0A6N8FUE5</accession>
<dbReference type="AlphaFoldDB" id="A0A6N8FUE5"/>
<dbReference type="EMBL" id="NAPY01000013">
    <property type="protein sequence ID" value="MUL36740.1"/>
    <property type="molecule type" value="Genomic_DNA"/>
</dbReference>
<organism evidence="1 2">
    <name type="scientific">Gloeocapsopsis dulcis AAB1 = 1H9</name>
    <dbReference type="NCBI Taxonomy" id="1433147"/>
    <lineage>
        <taxon>Bacteria</taxon>
        <taxon>Bacillati</taxon>
        <taxon>Cyanobacteriota</taxon>
        <taxon>Cyanophyceae</taxon>
        <taxon>Oscillatoriophycideae</taxon>
        <taxon>Chroococcales</taxon>
        <taxon>Chroococcaceae</taxon>
        <taxon>Gloeocapsopsis</taxon>
        <taxon>Gloeocapsopsis dulcis</taxon>
    </lineage>
</organism>
<comment type="caution">
    <text evidence="1">The sequence shown here is derived from an EMBL/GenBank/DDBJ whole genome shotgun (WGS) entry which is preliminary data.</text>
</comment>
<keyword evidence="2" id="KW-1185">Reference proteome</keyword>
<evidence type="ECO:0000313" key="1">
    <source>
        <dbReference type="EMBL" id="MUL36740.1"/>
    </source>
</evidence>
<dbReference type="RefSeq" id="WP_105221454.1">
    <property type="nucleotide sequence ID" value="NZ_CAWNSU010000096.1"/>
</dbReference>
<reference evidence="1 2" key="1">
    <citation type="journal article" date="2019" name="Front. Microbiol.">
        <title>Genomic Features for Desiccation Tolerance and Sugar Biosynthesis in the Extremophile Gloeocapsopsis sp. UTEX B3054.</title>
        <authorList>
            <person name="Urrejola C."/>
            <person name="Alcorta J."/>
            <person name="Salas L."/>
            <person name="Vasquez M."/>
            <person name="Polz M.F."/>
            <person name="Vicuna R."/>
            <person name="Diez B."/>
        </authorList>
    </citation>
    <scope>NUCLEOTIDE SEQUENCE [LARGE SCALE GENOMIC DNA]</scope>
    <source>
        <strain evidence="1 2">1H9</strain>
    </source>
</reference>
<name>A0A6N8FUE5_9CHRO</name>
<dbReference type="Proteomes" id="UP000441797">
    <property type="component" value="Unassembled WGS sequence"/>
</dbReference>
<gene>
    <name evidence="1" type="ORF">BWI75_10360</name>
</gene>